<dbReference type="AlphaFoldDB" id="A0A163LVY8"/>
<evidence type="ECO:0000313" key="1">
    <source>
        <dbReference type="EMBL" id="KZS48516.1"/>
    </source>
</evidence>
<dbReference type="RefSeq" id="WP_063479391.1">
    <property type="nucleotide sequence ID" value="NZ_CP147845.1"/>
</dbReference>
<reference evidence="1" key="1">
    <citation type="journal article" date="2016" name="Genome Announc.">
        <title>Draft genomes of two strains of Paenibacillus glucanolyticus with capability to degrade lignocellulose.</title>
        <authorList>
            <person name="Mathews S.L."/>
            <person name="Pawlak J."/>
            <person name="Grunden A.M."/>
        </authorList>
    </citation>
    <scope>NUCLEOTIDE SEQUENCE [LARGE SCALE GENOMIC DNA]</scope>
    <source>
        <strain evidence="1">SLM1</strain>
    </source>
</reference>
<organism evidence="1 2">
    <name type="scientific">Paenibacillus glucanolyticus</name>
    <dbReference type="NCBI Taxonomy" id="59843"/>
    <lineage>
        <taxon>Bacteria</taxon>
        <taxon>Bacillati</taxon>
        <taxon>Bacillota</taxon>
        <taxon>Bacilli</taxon>
        <taxon>Bacillales</taxon>
        <taxon>Paenibacillaceae</taxon>
        <taxon>Paenibacillus</taxon>
    </lineage>
</organism>
<sequence>MTLVTMKQTDFDTLSDERLGWACVERTLAGIRGKDAAVKAQAITSLNQSQQALCMFRVFYDHAKDSASMYYSWIAYH</sequence>
<dbReference type="GeneID" id="97555939"/>
<evidence type="ECO:0000313" key="2">
    <source>
        <dbReference type="Proteomes" id="UP000076796"/>
    </source>
</evidence>
<protein>
    <submittedName>
        <fullName evidence="1">Uncharacterized protein</fullName>
    </submittedName>
</protein>
<name>A0A163LVY8_9BACL</name>
<keyword evidence="2" id="KW-1185">Reference proteome</keyword>
<comment type="caution">
    <text evidence="1">The sequence shown here is derived from an EMBL/GenBank/DDBJ whole genome shotgun (WGS) entry which is preliminary data.</text>
</comment>
<dbReference type="EMBL" id="LWMH01000001">
    <property type="protein sequence ID" value="KZS48516.1"/>
    <property type="molecule type" value="Genomic_DNA"/>
</dbReference>
<accession>A0A163LVY8</accession>
<dbReference type="Proteomes" id="UP000076796">
    <property type="component" value="Unassembled WGS sequence"/>
</dbReference>
<proteinExistence type="predicted"/>
<gene>
    <name evidence="1" type="ORF">AWU65_22540</name>
</gene>
<dbReference type="OrthoDB" id="2661274at2"/>